<dbReference type="Gene3D" id="2.60.450.10">
    <property type="entry name" value="Lipopolysaccharide (LPS) transport protein A like domain"/>
    <property type="match status" value="1"/>
</dbReference>
<feature type="signal peptide" evidence="2">
    <location>
        <begin position="1"/>
        <end position="22"/>
    </location>
</feature>
<dbReference type="GO" id="GO:0030288">
    <property type="term" value="C:outer membrane-bounded periplasmic space"/>
    <property type="evidence" value="ECO:0007669"/>
    <property type="project" value="TreeGrafter"/>
</dbReference>
<evidence type="ECO:0000256" key="1">
    <source>
        <dbReference type="ARBA" id="ARBA00022729"/>
    </source>
</evidence>
<dbReference type="InterPro" id="IPR052037">
    <property type="entry name" value="LPS_export_LptA"/>
</dbReference>
<feature type="domain" description="Organic solvent tolerance-like N-terminal" evidence="3">
    <location>
        <begin position="42"/>
        <end position="148"/>
    </location>
</feature>
<evidence type="ECO:0000313" key="4">
    <source>
        <dbReference type="EMBL" id="PZX44549.1"/>
    </source>
</evidence>
<dbReference type="Pfam" id="PF03968">
    <property type="entry name" value="LptD_N"/>
    <property type="match status" value="1"/>
</dbReference>
<dbReference type="GO" id="GO:0017089">
    <property type="term" value="F:glycolipid transfer activity"/>
    <property type="evidence" value="ECO:0007669"/>
    <property type="project" value="TreeGrafter"/>
</dbReference>
<dbReference type="GO" id="GO:0009279">
    <property type="term" value="C:cell outer membrane"/>
    <property type="evidence" value="ECO:0007669"/>
    <property type="project" value="TreeGrafter"/>
</dbReference>
<name>A0A2W7QSU6_9RHOB</name>
<protein>
    <submittedName>
        <fullName evidence="4">Lipopolysaccharide export system protein LptA</fullName>
    </submittedName>
</protein>
<sequence>MRPARMIRFAAALMIVSAQSLSAQGTGLNFSGLDAVRGLPVEIRSDDLRVNNTTGETVFSGNAVLGQGDMRIAAEVIRIIYATGDGGRIQRLEASGGVTLVTAEEAAEAQSAVYEVAAGTVTMQGAVILTQGPNVLSGDRLNVNLRTGQGRMEGNVRTIIQTTP</sequence>
<dbReference type="InterPro" id="IPR005653">
    <property type="entry name" value="OstA-like_N"/>
</dbReference>
<accession>A0A2W7QSU6</accession>
<organism evidence="4 5">
    <name type="scientific">Roseinatronobacter thiooxidans</name>
    <dbReference type="NCBI Taxonomy" id="121821"/>
    <lineage>
        <taxon>Bacteria</taxon>
        <taxon>Pseudomonadati</taxon>
        <taxon>Pseudomonadota</taxon>
        <taxon>Alphaproteobacteria</taxon>
        <taxon>Rhodobacterales</taxon>
        <taxon>Paracoccaceae</taxon>
        <taxon>Roseinatronobacter</taxon>
    </lineage>
</organism>
<dbReference type="PANTHER" id="PTHR36504">
    <property type="entry name" value="LIPOPOLYSACCHARIDE EXPORT SYSTEM PROTEIN LPTA"/>
    <property type="match status" value="1"/>
</dbReference>
<dbReference type="STRING" id="121821.GCA_001870675_00824"/>
<reference evidence="4 5" key="1">
    <citation type="submission" date="2018-06" db="EMBL/GenBank/DDBJ databases">
        <title>Genomic Encyclopedia of Archaeal and Bacterial Type Strains, Phase II (KMG-II): from individual species to whole genera.</title>
        <authorList>
            <person name="Goeker M."/>
        </authorList>
    </citation>
    <scope>NUCLEOTIDE SEQUENCE [LARGE SCALE GENOMIC DNA]</scope>
    <source>
        <strain evidence="4 5">DSM 13087</strain>
    </source>
</reference>
<dbReference type="AlphaFoldDB" id="A0A2W7QSU6"/>
<comment type="caution">
    <text evidence="4">The sequence shown here is derived from an EMBL/GenBank/DDBJ whole genome shotgun (WGS) entry which is preliminary data.</text>
</comment>
<dbReference type="Proteomes" id="UP000249364">
    <property type="component" value="Unassembled WGS sequence"/>
</dbReference>
<dbReference type="GO" id="GO:0015920">
    <property type="term" value="P:lipopolysaccharide transport"/>
    <property type="evidence" value="ECO:0007669"/>
    <property type="project" value="TreeGrafter"/>
</dbReference>
<feature type="chain" id="PRO_5015884333" evidence="2">
    <location>
        <begin position="23"/>
        <end position="164"/>
    </location>
</feature>
<evidence type="ECO:0000259" key="3">
    <source>
        <dbReference type="Pfam" id="PF03968"/>
    </source>
</evidence>
<proteinExistence type="predicted"/>
<dbReference type="PANTHER" id="PTHR36504:SF1">
    <property type="entry name" value="LIPOPOLYSACCHARIDE EXPORT SYSTEM PROTEIN LPTA"/>
    <property type="match status" value="1"/>
</dbReference>
<gene>
    <name evidence="4" type="ORF">LY56_01797</name>
</gene>
<dbReference type="RefSeq" id="WP_245735507.1">
    <property type="nucleotide sequence ID" value="NZ_MEHT01000017.1"/>
</dbReference>
<evidence type="ECO:0000313" key="5">
    <source>
        <dbReference type="Proteomes" id="UP000249364"/>
    </source>
</evidence>
<keyword evidence="5" id="KW-1185">Reference proteome</keyword>
<evidence type="ECO:0000256" key="2">
    <source>
        <dbReference type="SAM" id="SignalP"/>
    </source>
</evidence>
<keyword evidence="1 2" id="KW-0732">Signal</keyword>
<dbReference type="EMBL" id="QKZQ01000007">
    <property type="protein sequence ID" value="PZX44549.1"/>
    <property type="molecule type" value="Genomic_DNA"/>
</dbReference>